<keyword evidence="5" id="KW-1185">Reference proteome</keyword>
<feature type="repeat" description="TNFR-Cys" evidence="1">
    <location>
        <begin position="14"/>
        <end position="48"/>
    </location>
</feature>
<dbReference type="GO" id="GO:0009897">
    <property type="term" value="C:external side of plasma membrane"/>
    <property type="evidence" value="ECO:0007669"/>
    <property type="project" value="TreeGrafter"/>
</dbReference>
<dbReference type="PANTHER" id="PTHR46838:SF1">
    <property type="entry name" value="TUMOR NECROSIS FACTOR RECEPTOR SUPERFAMILY MEMBER 14"/>
    <property type="match status" value="1"/>
</dbReference>
<comment type="caution">
    <text evidence="1">Lacks conserved residue(s) required for the propagation of feature annotation.</text>
</comment>
<dbReference type="GO" id="GO:0050829">
    <property type="term" value="P:defense response to Gram-negative bacterium"/>
    <property type="evidence" value="ECO:0007669"/>
    <property type="project" value="TreeGrafter"/>
</dbReference>
<organism evidence="4 5">
    <name type="scientific">Megalops atlanticus</name>
    <name type="common">Tarpon</name>
    <name type="synonym">Clupea gigantea</name>
    <dbReference type="NCBI Taxonomy" id="7932"/>
    <lineage>
        <taxon>Eukaryota</taxon>
        <taxon>Metazoa</taxon>
        <taxon>Chordata</taxon>
        <taxon>Craniata</taxon>
        <taxon>Vertebrata</taxon>
        <taxon>Euteleostomi</taxon>
        <taxon>Actinopterygii</taxon>
        <taxon>Neopterygii</taxon>
        <taxon>Teleostei</taxon>
        <taxon>Elopiformes</taxon>
        <taxon>Megalopidae</taxon>
        <taxon>Megalops</taxon>
    </lineage>
</organism>
<evidence type="ECO:0000256" key="2">
    <source>
        <dbReference type="SAM" id="SignalP"/>
    </source>
</evidence>
<comment type="caution">
    <text evidence="4">The sequence shown here is derived from an EMBL/GenBank/DDBJ whole genome shotgun (WGS) entry which is preliminary data.</text>
</comment>
<dbReference type="InterPro" id="IPR001368">
    <property type="entry name" value="TNFR/NGFR_Cys_rich_reg"/>
</dbReference>
<dbReference type="PANTHER" id="PTHR46838">
    <property type="entry name" value="TUMOR NECROSIS FACTOR RECEPTOR SUPERFAMILY MEMBER 14"/>
    <property type="match status" value="1"/>
</dbReference>
<proteinExistence type="predicted"/>
<feature type="chain" id="PRO_5038647818" description="TNFR-Cys domain-containing protein" evidence="2">
    <location>
        <begin position="17"/>
        <end position="192"/>
    </location>
</feature>
<dbReference type="OrthoDB" id="10031141at2759"/>
<feature type="repeat" description="TNFR-Cys" evidence="1">
    <location>
        <begin position="50"/>
        <end position="92"/>
    </location>
</feature>
<dbReference type="FunFam" id="2.10.50.10:FF:000065">
    <property type="entry name" value="TNF receptor superfamily member 14"/>
    <property type="match status" value="1"/>
</dbReference>
<feature type="disulfide bond" evidence="1">
    <location>
        <begin position="27"/>
        <end position="40"/>
    </location>
</feature>
<sequence>MVNVVLFLCDITYACGVTEYEFGEKCCSMCEPGTRVVEHCSENTNTSCAPCSGETFIDTHSNFMKCFPCAVCDPGLNLKIYEACTSTSNTVCGPLDQHFCTEQDRKGSCRKAERHTICKPGQFVKQKGTASTDTICGDCPDKAFSDGLSTYCKPHRDCKSEGLVEQEQYSLYLEKEEDEGSYRDNSGNKISI</sequence>
<feature type="domain" description="TNFR-Cys" evidence="3">
    <location>
        <begin position="50"/>
        <end position="92"/>
    </location>
</feature>
<feature type="signal peptide" evidence="2">
    <location>
        <begin position="1"/>
        <end position="16"/>
    </location>
</feature>
<evidence type="ECO:0000256" key="1">
    <source>
        <dbReference type="PROSITE-ProRule" id="PRU00206"/>
    </source>
</evidence>
<dbReference type="EMBL" id="JAFDVH010000008">
    <property type="protein sequence ID" value="KAG7472794.1"/>
    <property type="molecule type" value="Genomic_DNA"/>
</dbReference>
<evidence type="ECO:0000313" key="5">
    <source>
        <dbReference type="Proteomes" id="UP001046870"/>
    </source>
</evidence>
<keyword evidence="1" id="KW-1015">Disulfide bond</keyword>
<dbReference type="Gene3D" id="2.10.50.10">
    <property type="entry name" value="Tumor Necrosis Factor Receptor, subunit A, domain 2"/>
    <property type="match status" value="3"/>
</dbReference>
<gene>
    <name evidence="4" type="ORF">MATL_G00112750</name>
</gene>
<dbReference type="GO" id="GO:2000406">
    <property type="term" value="P:positive regulation of T cell migration"/>
    <property type="evidence" value="ECO:0007669"/>
    <property type="project" value="TreeGrafter"/>
</dbReference>
<dbReference type="SMART" id="SM00208">
    <property type="entry name" value="TNFR"/>
    <property type="match status" value="3"/>
</dbReference>
<feature type="domain" description="TNFR-Cys" evidence="3">
    <location>
        <begin position="14"/>
        <end position="48"/>
    </location>
</feature>
<accession>A0A9D3Q573</accession>
<feature type="disulfide bond" evidence="1">
    <location>
        <begin position="30"/>
        <end position="48"/>
    </location>
</feature>
<protein>
    <recommendedName>
        <fullName evidence="3">TNFR-Cys domain-containing protein</fullName>
    </recommendedName>
</protein>
<dbReference type="SUPFAM" id="SSF57586">
    <property type="entry name" value="TNF receptor-like"/>
    <property type="match status" value="3"/>
</dbReference>
<dbReference type="PROSITE" id="PS00652">
    <property type="entry name" value="TNFR_NGFR_1"/>
    <property type="match status" value="2"/>
</dbReference>
<name>A0A9D3Q573_MEGAT</name>
<dbReference type="PROSITE" id="PS50050">
    <property type="entry name" value="TNFR_NGFR_2"/>
    <property type="match status" value="2"/>
</dbReference>
<evidence type="ECO:0000259" key="3">
    <source>
        <dbReference type="PROSITE" id="PS50050"/>
    </source>
</evidence>
<dbReference type="AlphaFoldDB" id="A0A9D3Q573"/>
<dbReference type="FunFam" id="2.10.50.10:FF:000007">
    <property type="entry name" value="TNF receptor superfamily member 14"/>
    <property type="match status" value="1"/>
</dbReference>
<feature type="disulfide bond" evidence="1">
    <location>
        <begin position="51"/>
        <end position="66"/>
    </location>
</feature>
<keyword evidence="2" id="KW-0732">Signal</keyword>
<dbReference type="Proteomes" id="UP001046870">
    <property type="component" value="Chromosome 8"/>
</dbReference>
<reference evidence="4" key="1">
    <citation type="submission" date="2021-01" db="EMBL/GenBank/DDBJ databases">
        <authorList>
            <person name="Zahm M."/>
            <person name="Roques C."/>
            <person name="Cabau C."/>
            <person name="Klopp C."/>
            <person name="Donnadieu C."/>
            <person name="Jouanno E."/>
            <person name="Lampietro C."/>
            <person name="Louis A."/>
            <person name="Herpin A."/>
            <person name="Echchiki A."/>
            <person name="Berthelot C."/>
            <person name="Parey E."/>
            <person name="Roest-Crollius H."/>
            <person name="Braasch I."/>
            <person name="Postlethwait J."/>
            <person name="Bobe J."/>
            <person name="Montfort J."/>
            <person name="Bouchez O."/>
            <person name="Begum T."/>
            <person name="Mejri S."/>
            <person name="Adams A."/>
            <person name="Chen W.-J."/>
            <person name="Guiguen Y."/>
        </authorList>
    </citation>
    <scope>NUCLEOTIDE SEQUENCE</scope>
    <source>
        <strain evidence="4">YG-15Mar2019-1</strain>
        <tissue evidence="4">Brain</tissue>
    </source>
</reference>
<dbReference type="GO" id="GO:0002720">
    <property type="term" value="P:positive regulation of cytokine production involved in immune response"/>
    <property type="evidence" value="ECO:0007669"/>
    <property type="project" value="TreeGrafter"/>
</dbReference>
<evidence type="ECO:0000313" key="4">
    <source>
        <dbReference type="EMBL" id="KAG7472794.1"/>
    </source>
</evidence>
<dbReference type="GO" id="GO:0046642">
    <property type="term" value="P:negative regulation of alpha-beta T cell proliferation"/>
    <property type="evidence" value="ECO:0007669"/>
    <property type="project" value="TreeGrafter"/>
</dbReference>
<dbReference type="Pfam" id="PF00020">
    <property type="entry name" value="TNFR_c6"/>
    <property type="match status" value="2"/>
</dbReference>
<dbReference type="GO" id="GO:0050830">
    <property type="term" value="P:defense response to Gram-positive bacterium"/>
    <property type="evidence" value="ECO:0007669"/>
    <property type="project" value="TreeGrafter"/>
</dbReference>